<sequence length="98" mass="10745">MSEYHSSKQLRRTHKGRMLGGVCSGVGEFVGIDPNIIRIGLAIVTLFGGLGIGIYAIGWLLLPEEGKDTSIVQDLLAKQQEKNTGSNPWTEDDHKPRQ</sequence>
<evidence type="ECO:0000313" key="9">
    <source>
        <dbReference type="EMBL" id="MDA0632284.1"/>
    </source>
</evidence>
<comment type="subcellular location">
    <subcellularLocation>
        <location evidence="1">Cell membrane</location>
        <topology evidence="1">Single-pass membrane protein</topology>
    </subcellularLocation>
</comment>
<keyword evidence="3 7" id="KW-0812">Transmembrane</keyword>
<reference evidence="9" key="1">
    <citation type="submission" date="2022-11" db="EMBL/GenBank/DDBJ databases">
        <title>Nonomuraea corallina sp. nov., a new species of the genus Nonomuraea isolated from sea side sediment in Thai sea.</title>
        <authorList>
            <person name="Ngamcharungchit C."/>
            <person name="Matsumoto A."/>
            <person name="Suriyachadkun C."/>
            <person name="Panbangred W."/>
            <person name="Inahashi Y."/>
            <person name="Intra B."/>
        </authorList>
    </citation>
    <scope>NUCLEOTIDE SEQUENCE</scope>
    <source>
        <strain evidence="9">MCN248</strain>
    </source>
</reference>
<dbReference type="Proteomes" id="UP001144036">
    <property type="component" value="Unassembled WGS sequence"/>
</dbReference>
<organism evidence="9 10">
    <name type="scientific">Nonomuraea corallina</name>
    <dbReference type="NCBI Taxonomy" id="2989783"/>
    <lineage>
        <taxon>Bacteria</taxon>
        <taxon>Bacillati</taxon>
        <taxon>Actinomycetota</taxon>
        <taxon>Actinomycetes</taxon>
        <taxon>Streptosporangiales</taxon>
        <taxon>Streptosporangiaceae</taxon>
        <taxon>Nonomuraea</taxon>
    </lineage>
</organism>
<evidence type="ECO:0000256" key="7">
    <source>
        <dbReference type="SAM" id="Phobius"/>
    </source>
</evidence>
<comment type="caution">
    <text evidence="9">The sequence shown here is derived from an EMBL/GenBank/DDBJ whole genome shotgun (WGS) entry which is preliminary data.</text>
</comment>
<proteinExistence type="predicted"/>
<keyword evidence="10" id="KW-1185">Reference proteome</keyword>
<evidence type="ECO:0000256" key="3">
    <source>
        <dbReference type="ARBA" id="ARBA00022692"/>
    </source>
</evidence>
<dbReference type="Pfam" id="PF04024">
    <property type="entry name" value="PspC"/>
    <property type="match status" value="1"/>
</dbReference>
<feature type="domain" description="Phage shock protein PspC N-terminal" evidence="8">
    <location>
        <begin position="8"/>
        <end position="65"/>
    </location>
</feature>
<evidence type="ECO:0000256" key="6">
    <source>
        <dbReference type="SAM" id="MobiDB-lite"/>
    </source>
</evidence>
<feature type="transmembrane region" description="Helical" evidence="7">
    <location>
        <begin position="36"/>
        <end position="62"/>
    </location>
</feature>
<dbReference type="InterPro" id="IPR052027">
    <property type="entry name" value="PspC"/>
</dbReference>
<dbReference type="PANTHER" id="PTHR33885:SF3">
    <property type="entry name" value="PHAGE SHOCK PROTEIN C"/>
    <property type="match status" value="1"/>
</dbReference>
<evidence type="ECO:0000256" key="1">
    <source>
        <dbReference type="ARBA" id="ARBA00004162"/>
    </source>
</evidence>
<evidence type="ECO:0000256" key="5">
    <source>
        <dbReference type="ARBA" id="ARBA00023136"/>
    </source>
</evidence>
<gene>
    <name evidence="9" type="ORF">OUY22_02570</name>
</gene>
<keyword evidence="2" id="KW-1003">Cell membrane</keyword>
<keyword evidence="5 7" id="KW-0472">Membrane</keyword>
<name>A0ABT4S524_9ACTN</name>
<evidence type="ECO:0000259" key="8">
    <source>
        <dbReference type="Pfam" id="PF04024"/>
    </source>
</evidence>
<dbReference type="PANTHER" id="PTHR33885">
    <property type="entry name" value="PHAGE SHOCK PROTEIN C"/>
    <property type="match status" value="1"/>
</dbReference>
<protein>
    <submittedName>
        <fullName evidence="9">PspC domain-containing protein</fullName>
    </submittedName>
</protein>
<dbReference type="InterPro" id="IPR007168">
    <property type="entry name" value="Phageshock_PspC_N"/>
</dbReference>
<evidence type="ECO:0000313" key="10">
    <source>
        <dbReference type="Proteomes" id="UP001144036"/>
    </source>
</evidence>
<feature type="region of interest" description="Disordered" evidence="6">
    <location>
        <begin position="77"/>
        <end position="98"/>
    </location>
</feature>
<evidence type="ECO:0000256" key="2">
    <source>
        <dbReference type="ARBA" id="ARBA00022475"/>
    </source>
</evidence>
<dbReference type="RefSeq" id="WP_270153055.1">
    <property type="nucleotide sequence ID" value="NZ_JAPNNL010000005.1"/>
</dbReference>
<accession>A0ABT4S524</accession>
<keyword evidence="4 7" id="KW-1133">Transmembrane helix</keyword>
<evidence type="ECO:0000256" key="4">
    <source>
        <dbReference type="ARBA" id="ARBA00022989"/>
    </source>
</evidence>
<dbReference type="EMBL" id="JAPNNL010000005">
    <property type="protein sequence ID" value="MDA0632284.1"/>
    <property type="molecule type" value="Genomic_DNA"/>
</dbReference>